<accession>A0A841RHY8</accession>
<dbReference type="Proteomes" id="UP000572212">
    <property type="component" value="Unassembled WGS sequence"/>
</dbReference>
<keyword evidence="3" id="KW-1185">Reference proteome</keyword>
<dbReference type="EMBL" id="JACHON010000017">
    <property type="protein sequence ID" value="MBB6513800.1"/>
    <property type="molecule type" value="Genomic_DNA"/>
</dbReference>
<keyword evidence="1" id="KW-0472">Membrane</keyword>
<feature type="transmembrane region" description="Helical" evidence="1">
    <location>
        <begin position="72"/>
        <end position="94"/>
    </location>
</feature>
<protein>
    <submittedName>
        <fullName evidence="2">Fatty acid desaturase</fullName>
    </submittedName>
</protein>
<evidence type="ECO:0000313" key="3">
    <source>
        <dbReference type="Proteomes" id="UP000572212"/>
    </source>
</evidence>
<organism evidence="2 3">
    <name type="scientific">Gracilibacillus halotolerans</name>
    <dbReference type="NCBI Taxonomy" id="74386"/>
    <lineage>
        <taxon>Bacteria</taxon>
        <taxon>Bacillati</taxon>
        <taxon>Bacillota</taxon>
        <taxon>Bacilli</taxon>
        <taxon>Bacillales</taxon>
        <taxon>Bacillaceae</taxon>
        <taxon>Gracilibacillus</taxon>
    </lineage>
</organism>
<dbReference type="AlphaFoldDB" id="A0A841RHY8"/>
<proteinExistence type="predicted"/>
<sequence>MILFVILVVLTFVLIEVILLRFFRKKKKVDKGFNLIYYKLSYRRRMIRSFTTLPVAIVAVIIIYLYTEWSTITYVFLGLLFLLLFSIEVLYNYIKWQQNEKNSTY</sequence>
<gene>
    <name evidence="2" type="ORF">GGQ92_002619</name>
</gene>
<keyword evidence="1" id="KW-1133">Transmembrane helix</keyword>
<evidence type="ECO:0000256" key="1">
    <source>
        <dbReference type="SAM" id="Phobius"/>
    </source>
</evidence>
<comment type="caution">
    <text evidence="2">The sequence shown here is derived from an EMBL/GenBank/DDBJ whole genome shotgun (WGS) entry which is preliminary data.</text>
</comment>
<name>A0A841RHY8_9BACI</name>
<evidence type="ECO:0000313" key="2">
    <source>
        <dbReference type="EMBL" id="MBB6513800.1"/>
    </source>
</evidence>
<feature type="transmembrane region" description="Helical" evidence="1">
    <location>
        <begin position="6"/>
        <end position="24"/>
    </location>
</feature>
<keyword evidence="1" id="KW-0812">Transmembrane</keyword>
<feature type="transmembrane region" description="Helical" evidence="1">
    <location>
        <begin position="45"/>
        <end position="66"/>
    </location>
</feature>
<reference evidence="2 3" key="1">
    <citation type="submission" date="2020-08" db="EMBL/GenBank/DDBJ databases">
        <title>Genomic Encyclopedia of Type Strains, Phase IV (KMG-IV): sequencing the most valuable type-strain genomes for metagenomic binning, comparative biology and taxonomic classification.</title>
        <authorList>
            <person name="Goeker M."/>
        </authorList>
    </citation>
    <scope>NUCLEOTIDE SEQUENCE [LARGE SCALE GENOMIC DNA]</scope>
    <source>
        <strain evidence="2 3">DSM 11805</strain>
    </source>
</reference>